<evidence type="ECO:0000313" key="2">
    <source>
        <dbReference type="Proteomes" id="UP000287033"/>
    </source>
</evidence>
<reference evidence="1 2" key="1">
    <citation type="journal article" date="2018" name="Nat. Ecol. Evol.">
        <title>Shark genomes provide insights into elasmobranch evolution and the origin of vertebrates.</title>
        <authorList>
            <person name="Hara Y"/>
            <person name="Yamaguchi K"/>
            <person name="Onimaru K"/>
            <person name="Kadota M"/>
            <person name="Koyanagi M"/>
            <person name="Keeley SD"/>
            <person name="Tatsumi K"/>
            <person name="Tanaka K"/>
            <person name="Motone F"/>
            <person name="Kageyama Y"/>
            <person name="Nozu R"/>
            <person name="Adachi N"/>
            <person name="Nishimura O"/>
            <person name="Nakagawa R"/>
            <person name="Tanegashima C"/>
            <person name="Kiyatake I"/>
            <person name="Matsumoto R"/>
            <person name="Murakumo K"/>
            <person name="Nishida K"/>
            <person name="Terakita A"/>
            <person name="Kuratani S"/>
            <person name="Sato K"/>
            <person name="Hyodo S Kuraku.S."/>
        </authorList>
    </citation>
    <scope>NUCLEOTIDE SEQUENCE [LARGE SCALE GENOMIC DNA]</scope>
</reference>
<keyword evidence="2" id="KW-1185">Reference proteome</keyword>
<dbReference type="Proteomes" id="UP000287033">
    <property type="component" value="Unassembled WGS sequence"/>
</dbReference>
<dbReference type="AlphaFoldDB" id="A0A401TMQ4"/>
<sequence>MGRLVPFVTQKAAEVWSPHHVKMPFSNRSVQTKTRARAYHTEVKRWDVVKGVLGKAKFESSKDLEVIALISL</sequence>
<comment type="caution">
    <text evidence="1">The sequence shown here is derived from an EMBL/GenBank/DDBJ whole genome shotgun (WGS) entry which is preliminary data.</text>
</comment>
<protein>
    <submittedName>
        <fullName evidence="1">Uncharacterized protein</fullName>
    </submittedName>
</protein>
<gene>
    <name evidence="1" type="ORF">chiPu_0028265</name>
</gene>
<evidence type="ECO:0000313" key="1">
    <source>
        <dbReference type="EMBL" id="GCC43947.1"/>
    </source>
</evidence>
<organism evidence="1 2">
    <name type="scientific">Chiloscyllium punctatum</name>
    <name type="common">Brownbanded bambooshark</name>
    <name type="synonym">Hemiscyllium punctatum</name>
    <dbReference type="NCBI Taxonomy" id="137246"/>
    <lineage>
        <taxon>Eukaryota</taxon>
        <taxon>Metazoa</taxon>
        <taxon>Chordata</taxon>
        <taxon>Craniata</taxon>
        <taxon>Vertebrata</taxon>
        <taxon>Chondrichthyes</taxon>
        <taxon>Elasmobranchii</taxon>
        <taxon>Galeomorphii</taxon>
        <taxon>Galeoidea</taxon>
        <taxon>Orectolobiformes</taxon>
        <taxon>Hemiscylliidae</taxon>
        <taxon>Chiloscyllium</taxon>
    </lineage>
</organism>
<proteinExistence type="predicted"/>
<dbReference type="EMBL" id="BEZZ01127509">
    <property type="protein sequence ID" value="GCC43947.1"/>
    <property type="molecule type" value="Genomic_DNA"/>
</dbReference>
<accession>A0A401TMQ4</accession>
<name>A0A401TMQ4_CHIPU</name>